<dbReference type="CDD" id="cd00320">
    <property type="entry name" value="cpn10"/>
    <property type="match status" value="1"/>
</dbReference>
<evidence type="ECO:0000256" key="2">
    <source>
        <dbReference type="ARBA" id="ARBA00023186"/>
    </source>
</evidence>
<dbReference type="EMBL" id="AZIL01000352">
    <property type="protein sequence ID" value="EWM28310.1"/>
    <property type="molecule type" value="Genomic_DNA"/>
</dbReference>
<dbReference type="SUPFAM" id="SSF50129">
    <property type="entry name" value="GroES-like"/>
    <property type="match status" value="1"/>
</dbReference>
<comment type="similarity">
    <text evidence="1 3">Belongs to the GroES chaperonin family.</text>
</comment>
<keyword evidence="5" id="KW-1185">Reference proteome</keyword>
<dbReference type="InterPro" id="IPR011032">
    <property type="entry name" value="GroES-like_sf"/>
</dbReference>
<dbReference type="Pfam" id="PF00166">
    <property type="entry name" value="Cpn10"/>
    <property type="match status" value="1"/>
</dbReference>
<evidence type="ECO:0000256" key="1">
    <source>
        <dbReference type="ARBA" id="ARBA00006975"/>
    </source>
</evidence>
<keyword evidence="2 3" id="KW-0143">Chaperone</keyword>
<protein>
    <submittedName>
        <fullName evidence="4">10 kDa chaperonin</fullName>
    </submittedName>
</protein>
<dbReference type="GO" id="GO:0046872">
    <property type="term" value="F:metal ion binding"/>
    <property type="evidence" value="ECO:0007669"/>
    <property type="project" value="TreeGrafter"/>
</dbReference>
<dbReference type="InterPro" id="IPR037124">
    <property type="entry name" value="Chaperonin_GroES_sf"/>
</dbReference>
<proteinExistence type="inferred from homology"/>
<dbReference type="InterPro" id="IPR020818">
    <property type="entry name" value="Chaperonin_GroES"/>
</dbReference>
<organism evidence="4 5">
    <name type="scientific">Nannochloropsis gaditana</name>
    <dbReference type="NCBI Taxonomy" id="72520"/>
    <lineage>
        <taxon>Eukaryota</taxon>
        <taxon>Sar</taxon>
        <taxon>Stramenopiles</taxon>
        <taxon>Ochrophyta</taxon>
        <taxon>Eustigmatophyceae</taxon>
        <taxon>Eustigmatales</taxon>
        <taxon>Monodopsidaceae</taxon>
        <taxon>Nannochloropsis</taxon>
    </lineage>
</organism>
<dbReference type="GO" id="GO:0051087">
    <property type="term" value="F:protein-folding chaperone binding"/>
    <property type="evidence" value="ECO:0007669"/>
    <property type="project" value="TreeGrafter"/>
</dbReference>
<dbReference type="InterPro" id="IPR018369">
    <property type="entry name" value="Chaprnonin_Cpn10_CS"/>
</dbReference>
<dbReference type="GO" id="GO:0005739">
    <property type="term" value="C:mitochondrion"/>
    <property type="evidence" value="ECO:0007669"/>
    <property type="project" value="UniProtKB-ARBA"/>
</dbReference>
<dbReference type="OrthoDB" id="184876at2759"/>
<dbReference type="PANTHER" id="PTHR10772:SF0">
    <property type="entry name" value="10 KDA HEAT SHOCK PROTEIN, MITOCHONDRIAL"/>
    <property type="match status" value="1"/>
</dbReference>
<dbReference type="PANTHER" id="PTHR10772">
    <property type="entry name" value="10 KDA HEAT SHOCK PROTEIN"/>
    <property type="match status" value="1"/>
</dbReference>
<dbReference type="AlphaFoldDB" id="W7TMI6"/>
<dbReference type="Proteomes" id="UP000019335">
    <property type="component" value="Chromosome 5"/>
</dbReference>
<reference evidence="4 5" key="1">
    <citation type="journal article" date="2014" name="Mol. Plant">
        <title>Chromosome Scale Genome Assembly and Transcriptome Profiling of Nannochloropsis gaditana in Nitrogen Depletion.</title>
        <authorList>
            <person name="Corteggiani Carpinelli E."/>
            <person name="Telatin A."/>
            <person name="Vitulo N."/>
            <person name="Forcato C."/>
            <person name="D'Angelo M."/>
            <person name="Schiavon R."/>
            <person name="Vezzi A."/>
            <person name="Giacometti G.M."/>
            <person name="Morosinotto T."/>
            <person name="Valle G."/>
        </authorList>
    </citation>
    <scope>NUCLEOTIDE SEQUENCE [LARGE SCALE GENOMIC DNA]</scope>
    <source>
        <strain evidence="4 5">B-31</strain>
    </source>
</reference>
<dbReference type="Gene3D" id="2.30.33.40">
    <property type="entry name" value="GroES chaperonin"/>
    <property type="match status" value="1"/>
</dbReference>
<sequence>MERCMRTRPHVSGVARVHKNRTHGITSSSCFFKRVQFQVVSPSRKNHVLARPPPLHPLPSQTDMSLRKLIPLADRILVQRILPKTQTAGGVFLPETKLDKPNEGKVIAVGAGGRKADGTLIPPSVKEGDTVLLPEYGGHTVKLGDEEYQLFRDEDLLGKFT</sequence>
<dbReference type="GO" id="GO:0051082">
    <property type="term" value="F:unfolded protein binding"/>
    <property type="evidence" value="ECO:0007669"/>
    <property type="project" value="TreeGrafter"/>
</dbReference>
<name>W7TMI6_9STRA</name>
<accession>W7TMI6</accession>
<comment type="caution">
    <text evidence="4">The sequence shown here is derived from an EMBL/GenBank/DDBJ whole genome shotgun (WGS) entry which is preliminary data.</text>
</comment>
<dbReference type="FunFam" id="2.30.33.40:FF:000002">
    <property type="entry name" value="10 kDa chaperonin, mitochondrial"/>
    <property type="match status" value="1"/>
</dbReference>
<evidence type="ECO:0000256" key="3">
    <source>
        <dbReference type="RuleBase" id="RU003479"/>
    </source>
</evidence>
<gene>
    <name evidence="4" type="ORF">Naga_100004g110</name>
</gene>
<dbReference type="HAMAP" id="MF_00580">
    <property type="entry name" value="CH10"/>
    <property type="match status" value="1"/>
</dbReference>
<dbReference type="SMART" id="SM00883">
    <property type="entry name" value="Cpn10"/>
    <property type="match status" value="1"/>
</dbReference>
<dbReference type="PROSITE" id="PS00681">
    <property type="entry name" value="CHAPERONINS_CPN10"/>
    <property type="match status" value="1"/>
</dbReference>
<dbReference type="PRINTS" id="PR00297">
    <property type="entry name" value="CHAPERONIN10"/>
</dbReference>
<dbReference type="GO" id="GO:0005524">
    <property type="term" value="F:ATP binding"/>
    <property type="evidence" value="ECO:0007669"/>
    <property type="project" value="InterPro"/>
</dbReference>
<dbReference type="GO" id="GO:0044183">
    <property type="term" value="F:protein folding chaperone"/>
    <property type="evidence" value="ECO:0007669"/>
    <property type="project" value="InterPro"/>
</dbReference>
<evidence type="ECO:0000313" key="4">
    <source>
        <dbReference type="EMBL" id="EWM28310.1"/>
    </source>
</evidence>
<evidence type="ECO:0000313" key="5">
    <source>
        <dbReference type="Proteomes" id="UP000019335"/>
    </source>
</evidence>